<sequence length="261" mass="29755">MPYSPLPANNKPTRSVRMKRIFLTMLSLLSCLALSPSTAARTFTNTEGKTINAELIDVAEDSVTLKLSNGKKAKVPLSSLSEADQEFAKSWQEKNKNKISESDVKLTITKEFEWIKRPKTERSERSKKKSSETETYFTCHISNYSKKTIHALEATYTIYQRVSERGEGEPVTVVKEIKKSVPLKTLEAKKEVQLDSEKVRCVNMLNKPAEGPDTSKRETITGFVIKLSSNGTTFMTRSHPENFLKKLEEEEERLEREKDRE</sequence>
<evidence type="ECO:0000256" key="2">
    <source>
        <dbReference type="SAM" id="SignalP"/>
    </source>
</evidence>
<evidence type="ECO:0000259" key="3">
    <source>
        <dbReference type="Pfam" id="PF03983"/>
    </source>
</evidence>
<name>A0A851GNZ2_9BACT</name>
<dbReference type="GO" id="GO:0008092">
    <property type="term" value="F:cytoskeletal protein binding"/>
    <property type="evidence" value="ECO:0007669"/>
    <property type="project" value="InterPro"/>
</dbReference>
<dbReference type="InterPro" id="IPR007131">
    <property type="entry name" value="SHD1"/>
</dbReference>
<proteinExistence type="predicted"/>
<protein>
    <recommendedName>
        <fullName evidence="3">SLA1 homology domain-containing protein</fullName>
    </recommendedName>
</protein>
<keyword evidence="5" id="KW-1185">Reference proteome</keyword>
<accession>A0A851GNZ2</accession>
<dbReference type="GO" id="GO:0042802">
    <property type="term" value="F:identical protein binding"/>
    <property type="evidence" value="ECO:0007669"/>
    <property type="project" value="InterPro"/>
</dbReference>
<organism evidence="4 5">
    <name type="scientific">Oceaniferula marina</name>
    <dbReference type="NCBI Taxonomy" id="2748318"/>
    <lineage>
        <taxon>Bacteria</taxon>
        <taxon>Pseudomonadati</taxon>
        <taxon>Verrucomicrobiota</taxon>
        <taxon>Verrucomicrobiia</taxon>
        <taxon>Verrucomicrobiales</taxon>
        <taxon>Verrucomicrobiaceae</taxon>
        <taxon>Oceaniferula</taxon>
    </lineage>
</organism>
<reference evidence="4 5" key="1">
    <citation type="submission" date="2020-07" db="EMBL/GenBank/DDBJ databases">
        <title>Roseicoccus Jingziensis gen. nov., sp. nov., isolated from coastal seawater.</title>
        <authorList>
            <person name="Feng X."/>
        </authorList>
    </citation>
    <scope>NUCLEOTIDE SEQUENCE [LARGE SCALE GENOMIC DNA]</scope>
    <source>
        <strain evidence="4 5">N1E253</strain>
    </source>
</reference>
<gene>
    <name evidence="4" type="ORF">HW115_18325</name>
</gene>
<dbReference type="EMBL" id="JACBAZ010000016">
    <property type="protein sequence ID" value="NWK57581.1"/>
    <property type="molecule type" value="Genomic_DNA"/>
</dbReference>
<feature type="signal peptide" evidence="2">
    <location>
        <begin position="1"/>
        <end position="39"/>
    </location>
</feature>
<feature type="chain" id="PRO_5032880602" description="SLA1 homology domain-containing protein" evidence="2">
    <location>
        <begin position="40"/>
        <end position="261"/>
    </location>
</feature>
<dbReference type="GO" id="GO:0030674">
    <property type="term" value="F:protein-macromolecule adaptor activity"/>
    <property type="evidence" value="ECO:0007669"/>
    <property type="project" value="InterPro"/>
</dbReference>
<dbReference type="Gene3D" id="2.30.30.700">
    <property type="entry name" value="SLA1 homology domain 1"/>
    <property type="match status" value="1"/>
</dbReference>
<evidence type="ECO:0000256" key="1">
    <source>
        <dbReference type="SAM" id="MobiDB-lite"/>
    </source>
</evidence>
<keyword evidence="2" id="KW-0732">Signal</keyword>
<feature type="compositionally biased region" description="Basic and acidic residues" evidence="1">
    <location>
        <begin position="238"/>
        <end position="261"/>
    </location>
</feature>
<evidence type="ECO:0000313" key="4">
    <source>
        <dbReference type="EMBL" id="NWK57581.1"/>
    </source>
</evidence>
<dbReference type="Pfam" id="PF03983">
    <property type="entry name" value="SHD1"/>
    <property type="match status" value="1"/>
</dbReference>
<feature type="region of interest" description="Disordered" evidence="1">
    <location>
        <begin position="236"/>
        <end position="261"/>
    </location>
</feature>
<comment type="caution">
    <text evidence="4">The sequence shown here is derived from an EMBL/GenBank/DDBJ whole genome shotgun (WGS) entry which is preliminary data.</text>
</comment>
<dbReference type="Proteomes" id="UP000557872">
    <property type="component" value="Unassembled WGS sequence"/>
</dbReference>
<feature type="domain" description="SLA1 homology" evidence="3">
    <location>
        <begin position="41"/>
        <end position="94"/>
    </location>
</feature>
<dbReference type="AlphaFoldDB" id="A0A851GNZ2"/>
<dbReference type="GO" id="GO:0043130">
    <property type="term" value="F:ubiquitin binding"/>
    <property type="evidence" value="ECO:0007669"/>
    <property type="project" value="InterPro"/>
</dbReference>
<evidence type="ECO:0000313" key="5">
    <source>
        <dbReference type="Proteomes" id="UP000557872"/>
    </source>
</evidence>